<evidence type="ECO:0000313" key="2">
    <source>
        <dbReference type="Proteomes" id="UP001142291"/>
    </source>
</evidence>
<dbReference type="AlphaFoldDB" id="A0A9W6HLB6"/>
<sequence>MSTTVVPELPRLILPPGWTLVPVGPDNSAAAAEVLAPLRAAGPRDSVVPFVRELERTLTPLLDEAHGAGSFAVALPLGIPWEVPVSTSIALSALTPDVGVATLPTGPEQIDTDAGAARRRVVSVPVPEGASAEELVLLRTIEYTWVRGDAYIVAFSSISGLADPDYAPITDALTLLITTMLDALTWPDPEGPAVPPGVDR</sequence>
<dbReference type="Proteomes" id="UP001142291">
    <property type="component" value="Unassembled WGS sequence"/>
</dbReference>
<gene>
    <name evidence="1" type="ORF">GCM10017591_10090</name>
</gene>
<reference evidence="1" key="1">
    <citation type="journal article" date="2014" name="Int. J. Syst. Evol. Microbiol.">
        <title>Complete genome sequence of Corynebacterium casei LMG S-19264T (=DSM 44701T), isolated from a smear-ripened cheese.</title>
        <authorList>
            <consortium name="US DOE Joint Genome Institute (JGI-PGF)"/>
            <person name="Walter F."/>
            <person name="Albersmeier A."/>
            <person name="Kalinowski J."/>
            <person name="Ruckert C."/>
        </authorList>
    </citation>
    <scope>NUCLEOTIDE SEQUENCE</scope>
    <source>
        <strain evidence="1">VKM Ac-1940</strain>
    </source>
</reference>
<comment type="caution">
    <text evidence="1">The sequence shown here is derived from an EMBL/GenBank/DDBJ whole genome shotgun (WGS) entry which is preliminary data.</text>
</comment>
<dbReference type="RefSeq" id="WP_204964408.1">
    <property type="nucleotide sequence ID" value="NZ_BAAAUR010000004.1"/>
</dbReference>
<dbReference type="EMBL" id="BSER01000007">
    <property type="protein sequence ID" value="GLJ94947.1"/>
    <property type="molecule type" value="Genomic_DNA"/>
</dbReference>
<evidence type="ECO:0000313" key="1">
    <source>
        <dbReference type="EMBL" id="GLJ94947.1"/>
    </source>
</evidence>
<accession>A0A9W6HLB6</accession>
<name>A0A9W6HLB6_9MICO</name>
<proteinExistence type="predicted"/>
<protein>
    <submittedName>
        <fullName evidence="1">Uncharacterized protein</fullName>
    </submittedName>
</protein>
<keyword evidence="2" id="KW-1185">Reference proteome</keyword>
<organism evidence="1 2">
    <name type="scientific">Microbacterium dextranolyticum</name>
    <dbReference type="NCBI Taxonomy" id="36806"/>
    <lineage>
        <taxon>Bacteria</taxon>
        <taxon>Bacillati</taxon>
        <taxon>Actinomycetota</taxon>
        <taxon>Actinomycetes</taxon>
        <taxon>Micrococcales</taxon>
        <taxon>Microbacteriaceae</taxon>
        <taxon>Microbacterium</taxon>
    </lineage>
</organism>
<reference evidence="1" key="2">
    <citation type="submission" date="2023-01" db="EMBL/GenBank/DDBJ databases">
        <authorList>
            <person name="Sun Q."/>
            <person name="Evtushenko L."/>
        </authorList>
    </citation>
    <scope>NUCLEOTIDE SEQUENCE</scope>
    <source>
        <strain evidence="1">VKM Ac-1940</strain>
    </source>
</reference>